<evidence type="ECO:0000259" key="1">
    <source>
        <dbReference type="Pfam" id="PF07978"/>
    </source>
</evidence>
<gene>
    <name evidence="2" type="ORF">ACFPUY_28290</name>
</gene>
<evidence type="ECO:0000313" key="3">
    <source>
        <dbReference type="Proteomes" id="UP001596096"/>
    </source>
</evidence>
<accession>A0ABW1C0A3</accession>
<dbReference type="Pfam" id="PF07978">
    <property type="entry name" value="NIPSNAP"/>
    <property type="match status" value="1"/>
</dbReference>
<reference evidence="3" key="1">
    <citation type="journal article" date="2019" name="Int. J. Syst. Evol. Microbiol.">
        <title>The Global Catalogue of Microorganisms (GCM) 10K type strain sequencing project: providing services to taxonomists for standard genome sequencing and annotation.</title>
        <authorList>
            <consortium name="The Broad Institute Genomics Platform"/>
            <consortium name="The Broad Institute Genome Sequencing Center for Infectious Disease"/>
            <person name="Wu L."/>
            <person name="Ma J."/>
        </authorList>
    </citation>
    <scope>NUCLEOTIDE SEQUENCE [LARGE SCALE GENOMIC DNA]</scope>
    <source>
        <strain evidence="3">CGMCC 4.7106</strain>
    </source>
</reference>
<proteinExistence type="predicted"/>
<protein>
    <submittedName>
        <fullName evidence="2">NIPSNAP family protein</fullName>
    </submittedName>
</protein>
<dbReference type="EMBL" id="JBHSNW010000016">
    <property type="protein sequence ID" value="MFC5819013.1"/>
    <property type="molecule type" value="Genomic_DNA"/>
</dbReference>
<sequence length="245" mass="27735">MNDKMYIHEFIDVTGHNRARYMHHMTANFSPIAQEERDQLCFGVWGVVGSTAWWPGVVNLWEEDGWDGLASSFRHELGHPSLQDPKLAAWWAAAAEMRSGGVDRLLLPAPWTRTIEELCADGVRGEVYAHERITVPPGDAAGFLERVRDQAVPHYGRFGWDLAGAWRTALGDDSECFLLWAVPDYERWAAFEAANDADRASGGWKTRLRDTARSFQRILLVDAPLSPMRIGRQPARSDRTEDWAE</sequence>
<dbReference type="InterPro" id="IPR012577">
    <property type="entry name" value="NIPSNAP"/>
</dbReference>
<comment type="caution">
    <text evidence="2">The sequence shown here is derived from an EMBL/GenBank/DDBJ whole genome shotgun (WGS) entry which is preliminary data.</text>
</comment>
<evidence type="ECO:0000313" key="2">
    <source>
        <dbReference type="EMBL" id="MFC5819013.1"/>
    </source>
</evidence>
<keyword evidence="3" id="KW-1185">Reference proteome</keyword>
<feature type="domain" description="NIPSNAP" evidence="1">
    <location>
        <begin position="135"/>
        <end position="213"/>
    </location>
</feature>
<dbReference type="RefSeq" id="WP_219543354.1">
    <property type="nucleotide sequence ID" value="NZ_JAHKRN010000003.1"/>
</dbReference>
<dbReference type="Proteomes" id="UP001596096">
    <property type="component" value="Unassembled WGS sequence"/>
</dbReference>
<organism evidence="2 3">
    <name type="scientific">Nonomuraea harbinensis</name>
    <dbReference type="NCBI Taxonomy" id="1286938"/>
    <lineage>
        <taxon>Bacteria</taxon>
        <taxon>Bacillati</taxon>
        <taxon>Actinomycetota</taxon>
        <taxon>Actinomycetes</taxon>
        <taxon>Streptosporangiales</taxon>
        <taxon>Streptosporangiaceae</taxon>
        <taxon>Nonomuraea</taxon>
    </lineage>
</organism>
<name>A0ABW1C0A3_9ACTN</name>